<reference evidence="1 2" key="1">
    <citation type="submission" date="2016-10" db="EMBL/GenBank/DDBJ databases">
        <authorList>
            <person name="de Groot N.N."/>
        </authorList>
    </citation>
    <scope>NUCLEOTIDE SEQUENCE [LARGE SCALE GENOMIC DNA]</scope>
    <source>
        <strain evidence="1 2">D31d</strain>
    </source>
</reference>
<protein>
    <submittedName>
        <fullName evidence="1">SIR2-like domain-containing protein</fullName>
    </submittedName>
</protein>
<gene>
    <name evidence="1" type="ORF">SAMN05216462_1800</name>
</gene>
<dbReference type="EMBL" id="FNRF01000003">
    <property type="protein sequence ID" value="SEA56078.1"/>
    <property type="molecule type" value="Genomic_DNA"/>
</dbReference>
<dbReference type="SUPFAM" id="SSF52467">
    <property type="entry name" value="DHS-like NAD/FAD-binding domain"/>
    <property type="match status" value="1"/>
</dbReference>
<accession>A0A1H4C6T2</accession>
<dbReference type="OrthoDB" id="78172at2"/>
<sequence length="644" mass="74559">MKFERLIKLVRKCKVSPFLGAGFSIEAKAPSVDDLKTAILSEFDNEKLRNEHKDDSLQDLTNFFVEEVCNGSRNQLIELLHEKFNFAPACMNDHSMLATIPHFKHIFTTNYDTLLEDSYPIAERNVVRNDKDCTYIQEKKTTIFKIHGDFTDPDSVIITSNDYEQFFEEPINSGLWDLTKTEFLTKHILFIGYNLYDDNIIDIIKHISDAVGRNQKEMFLIVPRINESRKTQLKKLGVTYYEAYASEFLNELITELRSNISKDFKHGEISSEVYTKFCNFHDFTPGIIMPPDGENQIKGFKPLEKKSIEQKIQFTVDDVYKEIANNMDFEKYGVIIDNPIYPAIPKIEFKGEHLLNCVHSVNGIVIDDNISAILVMPVPKDLELTIHIPSRNFIEIIKGKAYALNKQKVVFDIDFHIYTMKMIVAINEQASIDRKFDVNFTFKSKDTFTDIDLAIKWIDFISAFFSGEDVFIKDVSNIPFNIKNTTKNIEHNFEKFKEYYKNIKQIEQLTGEKFSLYHDCSEQAYYASCKYLAYLKHEPVIVKSPGGVKISAEAITLPDFAESNYENKEMAAVSTSTDIVLDLNGKTYKIPYMHSIYSPCKVIKLQRKDQDKIDIEFKYEADQYYALYSDKPTLEEFPKVKALN</sequence>
<dbReference type="Pfam" id="PF13289">
    <property type="entry name" value="SIR2_2"/>
    <property type="match status" value="1"/>
</dbReference>
<evidence type="ECO:0000313" key="2">
    <source>
        <dbReference type="Proteomes" id="UP000182257"/>
    </source>
</evidence>
<dbReference type="RefSeq" id="WP_074761159.1">
    <property type="nucleotide sequence ID" value="NZ_FNRF01000003.1"/>
</dbReference>
<name>A0A1H4C6T2_XYLRU</name>
<evidence type="ECO:0000313" key="1">
    <source>
        <dbReference type="EMBL" id="SEA56078.1"/>
    </source>
</evidence>
<dbReference type="InterPro" id="IPR029035">
    <property type="entry name" value="DHS-like_NAD/FAD-binding_dom"/>
</dbReference>
<organism evidence="1 2">
    <name type="scientific">Xylanibacter ruminicola</name>
    <name type="common">Prevotella ruminicola</name>
    <dbReference type="NCBI Taxonomy" id="839"/>
    <lineage>
        <taxon>Bacteria</taxon>
        <taxon>Pseudomonadati</taxon>
        <taxon>Bacteroidota</taxon>
        <taxon>Bacteroidia</taxon>
        <taxon>Bacteroidales</taxon>
        <taxon>Prevotellaceae</taxon>
        <taxon>Xylanibacter</taxon>
    </lineage>
</organism>
<dbReference type="Proteomes" id="UP000182257">
    <property type="component" value="Unassembled WGS sequence"/>
</dbReference>
<dbReference type="AlphaFoldDB" id="A0A1H4C6T2"/>
<proteinExistence type="predicted"/>